<dbReference type="RefSeq" id="WP_377569519.1">
    <property type="nucleotide sequence ID" value="NZ_JBHTMP010000012.1"/>
</dbReference>
<gene>
    <name evidence="3" type="ORF">ACFQ4H_10110</name>
</gene>
<dbReference type="Gene3D" id="2.170.16.10">
    <property type="entry name" value="Hedgehog/Intein (Hint) domain"/>
    <property type="match status" value="1"/>
</dbReference>
<dbReference type="InterPro" id="IPR003587">
    <property type="entry name" value="Hint_dom_N"/>
</dbReference>
<dbReference type="Proteomes" id="UP001597260">
    <property type="component" value="Unassembled WGS sequence"/>
</dbReference>
<dbReference type="EMBL" id="JBHTMP010000012">
    <property type="protein sequence ID" value="MFD1321442.1"/>
    <property type="molecule type" value="Genomic_DNA"/>
</dbReference>
<dbReference type="InterPro" id="IPR030934">
    <property type="entry name" value="Intein_C"/>
</dbReference>
<reference evidence="4" key="1">
    <citation type="journal article" date="2019" name="Int. J. Syst. Evol. Microbiol.">
        <title>The Global Catalogue of Microorganisms (GCM) 10K type strain sequencing project: providing services to taxonomists for standard genome sequencing and annotation.</title>
        <authorList>
            <consortium name="The Broad Institute Genomics Platform"/>
            <consortium name="The Broad Institute Genome Sequencing Center for Infectious Disease"/>
            <person name="Wu L."/>
            <person name="Ma J."/>
        </authorList>
    </citation>
    <scope>NUCLEOTIDE SEQUENCE [LARGE SCALE GENOMIC DNA]</scope>
    <source>
        <strain evidence="4">JCM 31037</strain>
    </source>
</reference>
<dbReference type="PROSITE" id="PS50818">
    <property type="entry name" value="INTEIN_C_TER"/>
    <property type="match status" value="1"/>
</dbReference>
<dbReference type="PANTHER" id="PTHR32305">
    <property type="match status" value="1"/>
</dbReference>
<sequence>MTQVQVTDPAGTKTVTYGYDAVGNTTSRPGTGAERQTLTWDAEGRLAQVVEGGQVSTFVYDADGNRIAKRDASSTTVYLPGMELNSVAGATKTAIRYYSHGGQTVAVRTDDNKLTWLFADHHGTNSVAVDAVSQAVQRRYSTPFGGDRGDVPPPAWPDDKGFVGGVKDDTGLTHLGAREYDPQTGRFISVDPIIDPSDPQQMHGYAYAGNAPTSYVDASGLRDVCGTGSNDFTCGDTSTDETMGSRPDTPAKTPQEIIDDAKAEKERAEAVKKKSLLDVIIEQGLAFLLDFFGITDIINCFTKGDLGACVSTLVNMIPWGKIFKAAKSIIKGVKQAFTAYKSWQKAIRLADEAIARADEAIAMAKQKADEIAAALASKKADAAADAADSCLSNSFVPGTLVLMADGSTRPIEDVRVGDEVIATDPETGESGPRVVTREIAGSGDKTLVEISIDVDGDKGDATDTITATDGHPFWVTDPGHWADAADLRPGDTLLTPDGSRVRVIDIVAYNAVATVHNLTVDDIHTYYVQASDSILVHNCGLSDIADEVHGALGGDERAKNGRTVAIMEMANGERYAANAGKGFTGEQLKVLKKHGIATIDFREGVHAEIQLLDFVDSTQNSLFPLAPKALGVSRPICPKTCRPAIAAKGGTILAGFRNAVW</sequence>
<evidence type="ECO:0000313" key="3">
    <source>
        <dbReference type="EMBL" id="MFD1321442.1"/>
    </source>
</evidence>
<dbReference type="InterPro" id="IPR006530">
    <property type="entry name" value="YD"/>
</dbReference>
<dbReference type="SMART" id="SM00306">
    <property type="entry name" value="HintN"/>
    <property type="match status" value="1"/>
</dbReference>
<evidence type="ECO:0000313" key="4">
    <source>
        <dbReference type="Proteomes" id="UP001597260"/>
    </source>
</evidence>
<evidence type="ECO:0000259" key="2">
    <source>
        <dbReference type="SMART" id="SM00306"/>
    </source>
</evidence>
<dbReference type="CDD" id="cd00081">
    <property type="entry name" value="Hint"/>
    <property type="match status" value="1"/>
</dbReference>
<dbReference type="PANTHER" id="PTHR32305:SF17">
    <property type="entry name" value="TRNA NUCLEASE WAPA"/>
    <property type="match status" value="1"/>
</dbReference>
<dbReference type="NCBIfam" id="TIGR01643">
    <property type="entry name" value="YD_repeat_2x"/>
    <property type="match status" value="1"/>
</dbReference>
<proteinExistence type="predicted"/>
<keyword evidence="4" id="KW-1185">Reference proteome</keyword>
<accession>A0ABW3YAI1</accession>
<name>A0ABW3YAI1_9ACTN</name>
<evidence type="ECO:0000256" key="1">
    <source>
        <dbReference type="ARBA" id="ARBA00022737"/>
    </source>
</evidence>
<organism evidence="3 4">
    <name type="scientific">Micromonospora sonneratiae</name>
    <dbReference type="NCBI Taxonomy" id="1184706"/>
    <lineage>
        <taxon>Bacteria</taxon>
        <taxon>Bacillati</taxon>
        <taxon>Actinomycetota</taxon>
        <taxon>Actinomycetes</taxon>
        <taxon>Micromonosporales</taxon>
        <taxon>Micromonosporaceae</taxon>
        <taxon>Micromonospora</taxon>
    </lineage>
</organism>
<feature type="domain" description="Hint" evidence="2">
    <location>
        <begin position="392"/>
        <end position="497"/>
    </location>
</feature>
<dbReference type="Gene3D" id="2.180.10.10">
    <property type="entry name" value="RHS repeat-associated core"/>
    <property type="match status" value="1"/>
</dbReference>
<dbReference type="InterPro" id="IPR036844">
    <property type="entry name" value="Hint_dom_sf"/>
</dbReference>
<dbReference type="InterPro" id="IPR056823">
    <property type="entry name" value="TEN-like_YD-shell"/>
</dbReference>
<dbReference type="Pfam" id="PF25023">
    <property type="entry name" value="TEN_YD-shell"/>
    <property type="match status" value="1"/>
</dbReference>
<comment type="caution">
    <text evidence="3">The sequence shown here is derived from an EMBL/GenBank/DDBJ whole genome shotgun (WGS) entry which is preliminary data.</text>
</comment>
<dbReference type="InterPro" id="IPR050708">
    <property type="entry name" value="T6SS_VgrG/RHS"/>
</dbReference>
<dbReference type="NCBIfam" id="TIGR03696">
    <property type="entry name" value="Rhs_assc_core"/>
    <property type="match status" value="1"/>
</dbReference>
<dbReference type="InterPro" id="IPR022385">
    <property type="entry name" value="Rhs_assc_core"/>
</dbReference>
<dbReference type="NCBIfam" id="TIGR01443">
    <property type="entry name" value="intein_Cterm"/>
    <property type="match status" value="1"/>
</dbReference>
<keyword evidence="1" id="KW-0677">Repeat</keyword>
<protein>
    <submittedName>
        <fullName evidence="3">Polymorphic toxin-type HINT domain-containing protein</fullName>
    </submittedName>
</protein>
<dbReference type="SUPFAM" id="SSF51294">
    <property type="entry name" value="Hedgehog/intein (Hint) domain"/>
    <property type="match status" value="1"/>
</dbReference>
<dbReference type="Pfam" id="PF07591">
    <property type="entry name" value="PT-HINT"/>
    <property type="match status" value="1"/>
</dbReference>